<reference evidence="2 3" key="1">
    <citation type="submission" date="2017-06" db="EMBL/GenBank/DDBJ databases">
        <authorList>
            <person name="Kim H.J."/>
            <person name="Triplett B.A."/>
        </authorList>
    </citation>
    <scope>NUCLEOTIDE SEQUENCE [LARGE SCALE GENOMIC DNA]</scope>
    <source>
        <strain evidence="2">FRACA_ARgP5</strain>
    </source>
</reference>
<dbReference type="Proteomes" id="UP000234331">
    <property type="component" value="Unassembled WGS sequence"/>
</dbReference>
<evidence type="ECO:0000313" key="2">
    <source>
        <dbReference type="EMBL" id="SNQ51535.1"/>
    </source>
</evidence>
<dbReference type="EMBL" id="FZMO01000540">
    <property type="protein sequence ID" value="SNQ51535.1"/>
    <property type="molecule type" value="Genomic_DNA"/>
</dbReference>
<sequence>MTTPEPQGERRMVTALHVTACNKCRRARGAALAGARGPRPSRQDGSGRCPHGKVDRSVWAPGHGPDADRPDEPPAAPDDPEERREGPI</sequence>
<gene>
    <name evidence="2" type="ORF">FRACA_730014</name>
</gene>
<keyword evidence="3" id="KW-1185">Reference proteome</keyword>
<evidence type="ECO:0000313" key="3">
    <source>
        <dbReference type="Proteomes" id="UP000234331"/>
    </source>
</evidence>
<feature type="compositionally biased region" description="Low complexity" evidence="1">
    <location>
        <begin position="29"/>
        <end position="40"/>
    </location>
</feature>
<dbReference type="AlphaFoldDB" id="A0A2I2L0V5"/>
<organism evidence="2 3">
    <name type="scientific">Frankia canadensis</name>
    <dbReference type="NCBI Taxonomy" id="1836972"/>
    <lineage>
        <taxon>Bacteria</taxon>
        <taxon>Bacillati</taxon>
        <taxon>Actinomycetota</taxon>
        <taxon>Actinomycetes</taxon>
        <taxon>Frankiales</taxon>
        <taxon>Frankiaceae</taxon>
        <taxon>Frankia</taxon>
    </lineage>
</organism>
<evidence type="ECO:0000256" key="1">
    <source>
        <dbReference type="SAM" id="MobiDB-lite"/>
    </source>
</evidence>
<proteinExistence type="predicted"/>
<protein>
    <submittedName>
        <fullName evidence="2">Uncharacterized protein</fullName>
    </submittedName>
</protein>
<accession>A0A2I2L0V5</accession>
<feature type="region of interest" description="Disordered" evidence="1">
    <location>
        <begin position="28"/>
        <end position="88"/>
    </location>
</feature>
<name>A0A2I2L0V5_9ACTN</name>